<keyword evidence="4" id="KW-1185">Reference proteome</keyword>
<evidence type="ECO:0000259" key="2">
    <source>
        <dbReference type="Pfam" id="PF09860"/>
    </source>
</evidence>
<evidence type="ECO:0000256" key="1">
    <source>
        <dbReference type="SAM" id="MobiDB-lite"/>
    </source>
</evidence>
<dbReference type="InterPro" id="IPR036388">
    <property type="entry name" value="WH-like_DNA-bd_sf"/>
</dbReference>
<dbReference type="Proteomes" id="UP000614915">
    <property type="component" value="Unassembled WGS sequence"/>
</dbReference>
<dbReference type="EMBL" id="JADOTX010000001">
    <property type="protein sequence ID" value="MBG6065642.1"/>
    <property type="molecule type" value="Genomic_DNA"/>
</dbReference>
<evidence type="ECO:0000313" key="4">
    <source>
        <dbReference type="Proteomes" id="UP000614915"/>
    </source>
</evidence>
<dbReference type="InterPro" id="IPR011991">
    <property type="entry name" value="ArsR-like_HTH"/>
</dbReference>
<dbReference type="CDD" id="cd00090">
    <property type="entry name" value="HTH_ARSR"/>
    <property type="match status" value="1"/>
</dbReference>
<organism evidence="3 4">
    <name type="scientific">Micromonospora ureilytica</name>
    <dbReference type="NCBI Taxonomy" id="709868"/>
    <lineage>
        <taxon>Bacteria</taxon>
        <taxon>Bacillati</taxon>
        <taxon>Actinomycetota</taxon>
        <taxon>Actinomycetes</taxon>
        <taxon>Micromonosporales</taxon>
        <taxon>Micromonosporaceae</taxon>
        <taxon>Micromonospora</taxon>
    </lineage>
</organism>
<gene>
    <name evidence="3" type="ORF">IW248_001929</name>
</gene>
<accession>A0ABS0JF00</accession>
<reference evidence="3 4" key="1">
    <citation type="submission" date="2020-11" db="EMBL/GenBank/DDBJ databases">
        <title>Sequencing the genomes of 1000 actinobacteria strains.</title>
        <authorList>
            <person name="Klenk H.-P."/>
        </authorList>
    </citation>
    <scope>NUCLEOTIDE SEQUENCE [LARGE SCALE GENOMIC DNA]</scope>
    <source>
        <strain evidence="3 4">DSM 101692</strain>
    </source>
</reference>
<dbReference type="InterPro" id="IPR018656">
    <property type="entry name" value="DUF2087"/>
</dbReference>
<comment type="caution">
    <text evidence="3">The sequence shown here is derived from an EMBL/GenBank/DDBJ whole genome shotgun (WGS) entry which is preliminary data.</text>
</comment>
<sequence>MTVHALAGALADDGRRRIFAAIVLGATSASEVAARAGLPARVVFTGVRRLTDAGLVTGADGALAADDVSLRVAARDSRPADDADPADDPVLRTFLRGDVLVGLPAQRGRRRVLLAHIAEQSFEPGTRYPERAVDDALKPWCAAGGSDHATLRRYLIDEQLLTREHGVYQRPDRSPRESSRRGGSC</sequence>
<proteinExistence type="predicted"/>
<dbReference type="InterPro" id="IPR036390">
    <property type="entry name" value="WH_DNA-bd_sf"/>
</dbReference>
<dbReference type="RefSeq" id="WP_196926655.1">
    <property type="nucleotide sequence ID" value="NZ_JADOTX010000001.1"/>
</dbReference>
<dbReference type="SUPFAM" id="SSF46785">
    <property type="entry name" value="Winged helix' DNA-binding domain"/>
    <property type="match status" value="1"/>
</dbReference>
<evidence type="ECO:0000313" key="3">
    <source>
        <dbReference type="EMBL" id="MBG6065642.1"/>
    </source>
</evidence>
<feature type="domain" description="DUF2087" evidence="2">
    <location>
        <begin position="100"/>
        <end position="170"/>
    </location>
</feature>
<name>A0ABS0JF00_9ACTN</name>
<feature type="region of interest" description="Disordered" evidence="1">
    <location>
        <begin position="166"/>
        <end position="185"/>
    </location>
</feature>
<protein>
    <recommendedName>
        <fullName evidence="2">DUF2087 domain-containing protein</fullName>
    </recommendedName>
</protein>
<dbReference type="Pfam" id="PF09860">
    <property type="entry name" value="DUF2087"/>
    <property type="match status" value="1"/>
</dbReference>
<dbReference type="Gene3D" id="1.10.10.10">
    <property type="entry name" value="Winged helix-like DNA-binding domain superfamily/Winged helix DNA-binding domain"/>
    <property type="match status" value="1"/>
</dbReference>